<feature type="compositionally biased region" description="Polar residues" evidence="5">
    <location>
        <begin position="25"/>
        <end position="41"/>
    </location>
</feature>
<evidence type="ECO:0000313" key="7">
    <source>
        <dbReference type="Ensembl" id="ENSSDAP00000019145.1"/>
    </source>
</evidence>
<evidence type="ECO:0000313" key="8">
    <source>
        <dbReference type="Proteomes" id="UP000694422"/>
    </source>
</evidence>
<feature type="transmembrane region" description="Helical" evidence="6">
    <location>
        <begin position="124"/>
        <end position="145"/>
    </location>
</feature>
<keyword evidence="4 6" id="KW-0472">Membrane</keyword>
<protein>
    <recommendedName>
        <fullName evidence="9">Membrane-spanning 4-domains subfamily A member 10</fullName>
    </recommendedName>
</protein>
<dbReference type="InterPro" id="IPR007237">
    <property type="entry name" value="CD20-like"/>
</dbReference>
<evidence type="ECO:0000256" key="6">
    <source>
        <dbReference type="SAM" id="Phobius"/>
    </source>
</evidence>
<reference evidence="7" key="1">
    <citation type="submission" date="2025-08" db="UniProtKB">
        <authorList>
            <consortium name="Ensembl"/>
        </authorList>
    </citation>
    <scope>IDENTIFICATION</scope>
</reference>
<reference evidence="7" key="2">
    <citation type="submission" date="2025-09" db="UniProtKB">
        <authorList>
            <consortium name="Ensembl"/>
        </authorList>
    </citation>
    <scope>IDENTIFICATION</scope>
</reference>
<dbReference type="Proteomes" id="UP000694422">
    <property type="component" value="Unplaced"/>
</dbReference>
<feature type="transmembrane region" description="Helical" evidence="6">
    <location>
        <begin position="96"/>
        <end position="117"/>
    </location>
</feature>
<evidence type="ECO:0000256" key="2">
    <source>
        <dbReference type="ARBA" id="ARBA00022692"/>
    </source>
</evidence>
<accession>A0A8C9Q9K6</accession>
<evidence type="ECO:0008006" key="9">
    <source>
        <dbReference type="Google" id="ProtNLM"/>
    </source>
</evidence>
<feature type="region of interest" description="Disordered" evidence="5">
    <location>
        <begin position="1"/>
        <end position="46"/>
    </location>
</feature>
<keyword evidence="2 6" id="KW-0812">Transmembrane</keyword>
<dbReference type="Ensembl" id="ENSSDAT00000021891.1">
    <property type="protein sequence ID" value="ENSSDAP00000019145.1"/>
    <property type="gene ID" value="ENSSDAG00000017427.1"/>
</dbReference>
<feature type="transmembrane region" description="Helical" evidence="6">
    <location>
        <begin position="58"/>
        <end position="76"/>
    </location>
</feature>
<keyword evidence="8" id="KW-1185">Reference proteome</keyword>
<keyword evidence="3 6" id="KW-1133">Transmembrane helix</keyword>
<evidence type="ECO:0000256" key="4">
    <source>
        <dbReference type="ARBA" id="ARBA00023136"/>
    </source>
</evidence>
<sequence length="292" mass="32397">KNLRAPTAFVPSSVMEELPPWEGLSPSQPGQTDPPGASTQPRLLVPNRPQEKPWKNDLLQELGVFHCAIAMIHLFFGGYMITRVKNLHLVVLKCWWPFWGAASFLISGISALTVVTFPKSCLKGLCLTANLISFFCVLAGLFVIAKDLFLENSFPWPIWKPYPNSTSHMQRLELGLLCFTFLELFLPGPTAVVAYSGDRQSAEDKDDASLVPDMPLEFRGLSLGPPPTYEDITQAHSLHLYWTTNCKPMSTSSGLCVHLGCRHCDYPFHTGSEKFSKLSKDTQRVSGSLAPN</sequence>
<organism evidence="7 8">
    <name type="scientific">Spermophilus dauricus</name>
    <name type="common">Daurian ground squirrel</name>
    <dbReference type="NCBI Taxonomy" id="99837"/>
    <lineage>
        <taxon>Eukaryota</taxon>
        <taxon>Metazoa</taxon>
        <taxon>Chordata</taxon>
        <taxon>Craniata</taxon>
        <taxon>Vertebrata</taxon>
        <taxon>Euteleostomi</taxon>
        <taxon>Mammalia</taxon>
        <taxon>Eutheria</taxon>
        <taxon>Euarchontoglires</taxon>
        <taxon>Glires</taxon>
        <taxon>Rodentia</taxon>
        <taxon>Sciuromorpha</taxon>
        <taxon>Sciuridae</taxon>
        <taxon>Xerinae</taxon>
        <taxon>Marmotini</taxon>
        <taxon>Spermophilus</taxon>
    </lineage>
</organism>
<evidence type="ECO:0000256" key="5">
    <source>
        <dbReference type="SAM" id="MobiDB-lite"/>
    </source>
</evidence>
<dbReference type="Pfam" id="PF04103">
    <property type="entry name" value="CD20"/>
    <property type="match status" value="1"/>
</dbReference>
<name>A0A8C9Q9K6_SPEDA</name>
<comment type="subcellular location">
    <subcellularLocation>
        <location evidence="1">Membrane</location>
        <topology evidence="1">Multi-pass membrane protein</topology>
    </subcellularLocation>
</comment>
<evidence type="ECO:0000256" key="1">
    <source>
        <dbReference type="ARBA" id="ARBA00004141"/>
    </source>
</evidence>
<dbReference type="AlphaFoldDB" id="A0A8C9Q9K6"/>
<proteinExistence type="predicted"/>
<evidence type="ECO:0000256" key="3">
    <source>
        <dbReference type="ARBA" id="ARBA00022989"/>
    </source>
</evidence>